<feature type="domain" description="Anaphase-promoting complex subunit 1 N-terminal" evidence="6">
    <location>
        <begin position="30"/>
        <end position="747"/>
    </location>
</feature>
<dbReference type="FunFam" id="1.25.10.10:FF:000217">
    <property type="entry name" value="20S cyclosome subunit (APC1/BimE)"/>
    <property type="match status" value="1"/>
</dbReference>
<dbReference type="GO" id="GO:0060090">
    <property type="term" value="F:molecular adaptor activity"/>
    <property type="evidence" value="ECO:0007669"/>
    <property type="project" value="TreeGrafter"/>
</dbReference>
<dbReference type="GO" id="GO:0007091">
    <property type="term" value="P:metaphase/anaphase transition of mitotic cell cycle"/>
    <property type="evidence" value="ECO:0007669"/>
    <property type="project" value="TreeGrafter"/>
</dbReference>
<dbReference type="GO" id="GO:0051301">
    <property type="term" value="P:cell division"/>
    <property type="evidence" value="ECO:0007669"/>
    <property type="project" value="UniProtKB-KW"/>
</dbReference>
<organism evidence="7 8">
    <name type="scientific">Microdochium bolleyi</name>
    <dbReference type="NCBI Taxonomy" id="196109"/>
    <lineage>
        <taxon>Eukaryota</taxon>
        <taxon>Fungi</taxon>
        <taxon>Dikarya</taxon>
        <taxon>Ascomycota</taxon>
        <taxon>Pezizomycotina</taxon>
        <taxon>Sordariomycetes</taxon>
        <taxon>Xylariomycetidae</taxon>
        <taxon>Xylariales</taxon>
        <taxon>Microdochiaceae</taxon>
        <taxon>Microdochium</taxon>
    </lineage>
</organism>
<dbReference type="Gene3D" id="1.25.10.10">
    <property type="entry name" value="Leucine-rich Repeat Variant"/>
    <property type="match status" value="2"/>
</dbReference>
<comment type="similarity">
    <text evidence="1">Belongs to the APC1 family.</text>
</comment>
<feature type="region of interest" description="Disordered" evidence="5">
    <location>
        <begin position="402"/>
        <end position="441"/>
    </location>
</feature>
<dbReference type="InParanoid" id="A0A136IYC7"/>
<evidence type="ECO:0000313" key="7">
    <source>
        <dbReference type="EMBL" id="KXJ89990.1"/>
    </source>
</evidence>
<name>A0A136IYC7_9PEZI</name>
<protein>
    <recommendedName>
        <fullName evidence="6">Anaphase-promoting complex subunit 1 N-terminal domain-containing protein</fullName>
    </recommendedName>
</protein>
<dbReference type="InterPro" id="IPR024990">
    <property type="entry name" value="Apc1"/>
</dbReference>
<gene>
    <name evidence="7" type="ORF">Micbo1qcDRAFT_148831</name>
</gene>
<keyword evidence="4" id="KW-0131">Cell cycle</keyword>
<keyword evidence="8" id="KW-1185">Reference proteome</keyword>
<dbReference type="PANTHER" id="PTHR12827:SF3">
    <property type="entry name" value="ANAPHASE-PROMOTING COMPLEX SUBUNIT 1"/>
    <property type="match status" value="1"/>
</dbReference>
<evidence type="ECO:0000259" key="6">
    <source>
        <dbReference type="Pfam" id="PF12859"/>
    </source>
</evidence>
<dbReference type="GO" id="GO:0005680">
    <property type="term" value="C:anaphase-promoting complex"/>
    <property type="evidence" value="ECO:0007669"/>
    <property type="project" value="InterPro"/>
</dbReference>
<dbReference type="InterPro" id="IPR049255">
    <property type="entry name" value="Apc1_N"/>
</dbReference>
<evidence type="ECO:0000256" key="2">
    <source>
        <dbReference type="ARBA" id="ARBA00022618"/>
    </source>
</evidence>
<dbReference type="OrthoDB" id="26401at2759"/>
<feature type="region of interest" description="Disordered" evidence="5">
    <location>
        <begin position="307"/>
        <end position="366"/>
    </location>
</feature>
<sequence>MASVTSLGLHHPTALAYAVAEQLLPEHPSSADYTWEITVDHIAGLEDELLVTKDTVVWSRGCVFRKSFGFKLEKEPITQALLANFPDGETSDGQQRLARALVVFLSTQAHIYFLSGTSHVVHMPFEVESACAAPLGIIVQRKHRVDSPVASSLKFPKVPPNSFITNPVSPNSVRSSQPIAFSTESLGKPKALPLRLQQDLQDIWDSPPEKTDSHWPRLVVLSDPLLELGLVVTQQEKTAAAKQSRRSSGRTPNFLDPAEEILHIEQIQKPGSATQTASSQVIIAVTANRETSTYTVWRYTRLRASDPFTGSAKTSRRKSDRRRSSMQPGLPSGATTPVPATYKDTFVQAPLPGKRSRKSEKVERADRALETLESSLGIEKEGVTRRTSRRVSSMLARADLSASHDRAGFVEQPQASNPAARRDTSHGSQRNRTSGVSFNTSTSYAPATHGGFLDAPVDNLLDELRAGGDFEGFHSMGLDDHELDGLSQEVLFVKIHSFPIDNSNVRYSLSKQPARTQCKVFLLPSPESLVDERGRWQLLVGIQDPMEKRLQLLTLHMQSTGAAQMPQNDSGSTTISFGQLRKAQNVIDSCKITDGDISTILVLSQGDGGRRELSLQAPWSRLTSVSLPRKLALADLRGLDYGGSHVGHEVGSRRAITPVIGEMGMLCYPRLKGRVDVRDVNTQQLHQIQIQLRPSSMQVDKLLTTLSHATRSPMGDNVLAAWWEILDWVRTQDGERVDLEWSAFVVLVFVLYLAPGYQRAAQAIDTMSPRRRSRGFLRSSSGAQVDLNDWYMMNTIETPSVTSQPVWASTAAWQWIVDEDAEPQAMFRPPPTSDTGLGFPTQELQLALVFIDTERGAAACGPEGYLPTSCGTDEASQQRLAHDAFMALHLHIEEQKVNLARPFDTVHAADGLKATLLVLARWMRWDQWVLSYELELPLELAERQHDLPALTTSVQPAAPVHWSVFEWITANLVQHSDAKYLLPAVASRLPQAVIHHLRLFERLFSILQAAPIAPTQLVEALNEAGFDAITLESLPDPVLVPLQDALARCRTNPPPEWSRKLLQLVGRSDIGSAFSTPAIADHQSTNIRLPNHSAAWDFNSLCQNVMDLNDSPLDDMAEAEKQAVIRLLFKDDRRLEEIRTMLNTSKPRTIRLDPLPEWTETIYLEQQKEVVTRLATNTLSIPAGRGLMNYGLRFPLLTQKFHIHGFVLNSTVKPTNTTVGVDKSLFTEDKIAWAFFHSGVAGGLAISREAKGIDTSWILYNKPGNDLNNRHAGFLLALGLNGHLKGMAKWVAFKYLTPKHTMTSIGLLLGLAASYMGTMDSLITRLLSVHVTRMLPRGAAELNLSPLTQTTGIMGIGLLYCDSQHRRMSEIMMSEIEHIETDDDEEPLRGESYRLAAGFALGLINLGRGSDLKGLHDMRITEKLLGLAVSSKKIEHVHILDRSIAAAVVAVALIYMKTEDHIVARKVDIPEAALQFDYIRPDILLLRTVAKHLILWSKIEPSHDWLRENLPQRYQARLQPLGQALDNPVHGKLNSTHLPFLTILAGLCFAIALRFAGSGNTRARDVLLAYLQKFYSYCRKSSTRTSFDDKCVHASARMCLDVLALSCATVMAGTCDLKTLRVLRSLHARNDADTTFGSHLATHMAIGVLSLGCGTQTFNTSNLAIASLLIAFYPVLPDSVQDNKSHLQAFRHFWVLATDARCLVVKDVATSLPVSVPLALRLANSDEEEVHTTPCLLPPISEVRSLRTTSTEFWNVSLDFSAHPELRNAFKAQQSLRLRRKPVSDTPFAATMLALGRDSGAGGTAAEDGAAQPLEWLFNAIPTLRNLTHAERSIVLDHGVGGPDVGNGALSVVDTRLALENILQTVDWDGLLGLKALFEWADWRSRSSVSTKRDAGSAAEGIDIGGLSRDISWQGEGWLRDSVIESLKGAIWLAGRES</sequence>
<evidence type="ECO:0000256" key="5">
    <source>
        <dbReference type="SAM" id="MobiDB-lite"/>
    </source>
</evidence>
<dbReference type="STRING" id="196109.A0A136IYC7"/>
<keyword evidence="3" id="KW-0498">Mitosis</keyword>
<dbReference type="Pfam" id="PF12859">
    <property type="entry name" value="ANAPC1"/>
    <property type="match status" value="1"/>
</dbReference>
<dbReference type="PANTHER" id="PTHR12827">
    <property type="entry name" value="MEIOTIC CHECKPOINT REGULATOR TSG24 FAMILY MEMBER"/>
    <property type="match status" value="1"/>
</dbReference>
<keyword evidence="2" id="KW-0132">Cell division</keyword>
<dbReference type="InterPro" id="IPR011989">
    <property type="entry name" value="ARM-like"/>
</dbReference>
<proteinExistence type="inferred from homology"/>
<evidence type="ECO:0000313" key="8">
    <source>
        <dbReference type="Proteomes" id="UP000070501"/>
    </source>
</evidence>
<dbReference type="GO" id="GO:0031145">
    <property type="term" value="P:anaphase-promoting complex-dependent catabolic process"/>
    <property type="evidence" value="ECO:0007669"/>
    <property type="project" value="TreeGrafter"/>
</dbReference>
<evidence type="ECO:0000256" key="3">
    <source>
        <dbReference type="ARBA" id="ARBA00022776"/>
    </source>
</evidence>
<reference evidence="8" key="1">
    <citation type="submission" date="2016-02" db="EMBL/GenBank/DDBJ databases">
        <title>Draft genome sequence of Microdochium bolleyi, a fungal endophyte of beachgrass.</title>
        <authorList>
            <consortium name="DOE Joint Genome Institute"/>
            <person name="David A.S."/>
            <person name="May G."/>
            <person name="Haridas S."/>
            <person name="Lim J."/>
            <person name="Wang M."/>
            <person name="Labutti K."/>
            <person name="Lipzen A."/>
            <person name="Barry K."/>
            <person name="Grigoriev I.V."/>
        </authorList>
    </citation>
    <scope>NUCLEOTIDE SEQUENCE [LARGE SCALE GENOMIC DNA]</scope>
    <source>
        <strain evidence="8">J235TASD1</strain>
    </source>
</reference>
<dbReference type="Proteomes" id="UP000070501">
    <property type="component" value="Unassembled WGS sequence"/>
</dbReference>
<evidence type="ECO:0000256" key="4">
    <source>
        <dbReference type="ARBA" id="ARBA00023306"/>
    </source>
</evidence>
<evidence type="ECO:0000256" key="1">
    <source>
        <dbReference type="ARBA" id="ARBA00010547"/>
    </source>
</evidence>
<dbReference type="GO" id="GO:0070979">
    <property type="term" value="P:protein K11-linked ubiquitination"/>
    <property type="evidence" value="ECO:0007669"/>
    <property type="project" value="TreeGrafter"/>
</dbReference>
<dbReference type="EMBL" id="KQ964253">
    <property type="protein sequence ID" value="KXJ89990.1"/>
    <property type="molecule type" value="Genomic_DNA"/>
</dbReference>
<accession>A0A136IYC7</accession>
<feature type="compositionally biased region" description="Polar residues" evidence="5">
    <location>
        <begin position="426"/>
        <end position="441"/>
    </location>
</feature>